<keyword evidence="3" id="KW-1185">Reference proteome</keyword>
<evidence type="ECO:0000256" key="1">
    <source>
        <dbReference type="SAM" id="MobiDB-lite"/>
    </source>
</evidence>
<dbReference type="EMBL" id="BMAO01006481">
    <property type="protein sequence ID" value="GFR08851.1"/>
    <property type="molecule type" value="Genomic_DNA"/>
</dbReference>
<dbReference type="OrthoDB" id="10490232at2759"/>
<evidence type="ECO:0000313" key="2">
    <source>
        <dbReference type="EMBL" id="GFR08851.1"/>
    </source>
</evidence>
<accession>A0A8X6GPN5</accession>
<dbReference type="Proteomes" id="UP000887116">
    <property type="component" value="Unassembled WGS sequence"/>
</dbReference>
<gene>
    <name evidence="2" type="ORF">TNCT_708751</name>
</gene>
<sequence length="112" mass="12170">MPMAPGAIPKLSGRGMNRDAHSRSPSLKNLILLLGARSANQENTKTVTSVAETDVIGGCVGTRNKKISPIMTRKSKDSPPPFFCKALCHTKLFLSGDIFFCPVVDRFHGRTQ</sequence>
<reference evidence="2" key="1">
    <citation type="submission" date="2020-07" db="EMBL/GenBank/DDBJ databases">
        <title>Multicomponent nature underlies the extraordinary mechanical properties of spider dragline silk.</title>
        <authorList>
            <person name="Kono N."/>
            <person name="Nakamura H."/>
            <person name="Mori M."/>
            <person name="Yoshida Y."/>
            <person name="Ohtoshi R."/>
            <person name="Malay A.D."/>
            <person name="Moran D.A.P."/>
            <person name="Tomita M."/>
            <person name="Numata K."/>
            <person name="Arakawa K."/>
        </authorList>
    </citation>
    <scope>NUCLEOTIDE SEQUENCE</scope>
</reference>
<protein>
    <submittedName>
        <fullName evidence="2">Uncharacterized protein</fullName>
    </submittedName>
</protein>
<feature type="region of interest" description="Disordered" evidence="1">
    <location>
        <begin position="1"/>
        <end position="23"/>
    </location>
</feature>
<organism evidence="2 3">
    <name type="scientific">Trichonephila clavata</name>
    <name type="common">Joro spider</name>
    <name type="synonym">Nephila clavata</name>
    <dbReference type="NCBI Taxonomy" id="2740835"/>
    <lineage>
        <taxon>Eukaryota</taxon>
        <taxon>Metazoa</taxon>
        <taxon>Ecdysozoa</taxon>
        <taxon>Arthropoda</taxon>
        <taxon>Chelicerata</taxon>
        <taxon>Arachnida</taxon>
        <taxon>Araneae</taxon>
        <taxon>Araneomorphae</taxon>
        <taxon>Entelegynae</taxon>
        <taxon>Araneoidea</taxon>
        <taxon>Nephilidae</taxon>
        <taxon>Trichonephila</taxon>
    </lineage>
</organism>
<comment type="caution">
    <text evidence="2">The sequence shown here is derived from an EMBL/GenBank/DDBJ whole genome shotgun (WGS) entry which is preliminary data.</text>
</comment>
<proteinExistence type="predicted"/>
<evidence type="ECO:0000313" key="3">
    <source>
        <dbReference type="Proteomes" id="UP000887116"/>
    </source>
</evidence>
<name>A0A8X6GPN5_TRICU</name>
<dbReference type="AlphaFoldDB" id="A0A8X6GPN5"/>